<dbReference type="FunCoup" id="E1ZBQ2">
    <property type="interactions" value="1587"/>
</dbReference>
<dbReference type="eggNOG" id="KOG2326">
    <property type="taxonomic scope" value="Eukaryota"/>
</dbReference>
<dbReference type="Gene3D" id="3.40.50.410">
    <property type="entry name" value="von Willebrand factor, type A domain"/>
    <property type="match status" value="1"/>
</dbReference>
<dbReference type="GO" id="GO:0006303">
    <property type="term" value="P:double-strand break repair via nonhomologous end joining"/>
    <property type="evidence" value="ECO:0007669"/>
    <property type="project" value="InterPro"/>
</dbReference>
<evidence type="ECO:0000313" key="13">
    <source>
        <dbReference type="EMBL" id="EFN56898.1"/>
    </source>
</evidence>
<evidence type="ECO:0000256" key="5">
    <source>
        <dbReference type="ARBA" id="ARBA00022806"/>
    </source>
</evidence>
<dbReference type="GO" id="GO:0016787">
    <property type="term" value="F:hydrolase activity"/>
    <property type="evidence" value="ECO:0007669"/>
    <property type="project" value="UniProtKB-KW"/>
</dbReference>
<keyword evidence="9" id="KW-0234">DNA repair</keyword>
<dbReference type="SMART" id="SM00559">
    <property type="entry name" value="Ku78"/>
    <property type="match status" value="1"/>
</dbReference>
<organism evidence="14">
    <name type="scientific">Chlorella variabilis</name>
    <name type="common">Green alga</name>
    <dbReference type="NCBI Taxonomy" id="554065"/>
    <lineage>
        <taxon>Eukaryota</taxon>
        <taxon>Viridiplantae</taxon>
        <taxon>Chlorophyta</taxon>
        <taxon>core chlorophytes</taxon>
        <taxon>Trebouxiophyceae</taxon>
        <taxon>Chlorellales</taxon>
        <taxon>Chlorellaceae</taxon>
        <taxon>Chlorella clade</taxon>
        <taxon>Chlorella</taxon>
    </lineage>
</organism>
<dbReference type="Proteomes" id="UP000008141">
    <property type="component" value="Unassembled WGS sequence"/>
</dbReference>
<dbReference type="PANTHER" id="PTHR12604:SF4">
    <property type="entry name" value="X-RAY REPAIR CROSS-COMPLEMENTING PROTEIN 5"/>
    <property type="match status" value="1"/>
</dbReference>
<dbReference type="SUPFAM" id="SSF53300">
    <property type="entry name" value="vWA-like"/>
    <property type="match status" value="1"/>
</dbReference>
<dbReference type="EMBL" id="GL433841">
    <property type="protein sequence ID" value="EFN56898.1"/>
    <property type="molecule type" value="Genomic_DNA"/>
</dbReference>
<evidence type="ECO:0000256" key="8">
    <source>
        <dbReference type="ARBA" id="ARBA00023172"/>
    </source>
</evidence>
<dbReference type="InterPro" id="IPR014893">
    <property type="entry name" value="Ku_PK_bind"/>
</dbReference>
<evidence type="ECO:0000256" key="2">
    <source>
        <dbReference type="ARBA" id="ARBA00022741"/>
    </source>
</evidence>
<evidence type="ECO:0000256" key="6">
    <source>
        <dbReference type="ARBA" id="ARBA00022840"/>
    </source>
</evidence>
<dbReference type="OMA" id="WAMQYVW"/>
<evidence type="ECO:0000259" key="12">
    <source>
        <dbReference type="SMART" id="SM00559"/>
    </source>
</evidence>
<dbReference type="GO" id="GO:0042162">
    <property type="term" value="F:telomeric DNA binding"/>
    <property type="evidence" value="ECO:0007669"/>
    <property type="project" value="TreeGrafter"/>
</dbReference>
<evidence type="ECO:0000256" key="11">
    <source>
        <dbReference type="SAM" id="MobiDB-lite"/>
    </source>
</evidence>
<dbReference type="STRING" id="554065.E1ZBQ2"/>
<feature type="region of interest" description="Disordered" evidence="11">
    <location>
        <begin position="653"/>
        <end position="674"/>
    </location>
</feature>
<keyword evidence="7" id="KW-0238">DNA-binding</keyword>
<feature type="domain" description="Ku" evidence="12">
    <location>
        <begin position="307"/>
        <end position="446"/>
    </location>
</feature>
<dbReference type="OrthoDB" id="30826at2759"/>
<dbReference type="Gene3D" id="2.40.290.10">
    <property type="match status" value="1"/>
</dbReference>
<reference evidence="13 14" key="1">
    <citation type="journal article" date="2010" name="Plant Cell">
        <title>The Chlorella variabilis NC64A genome reveals adaptation to photosymbiosis, coevolution with viruses, and cryptic sex.</title>
        <authorList>
            <person name="Blanc G."/>
            <person name="Duncan G."/>
            <person name="Agarkova I."/>
            <person name="Borodovsky M."/>
            <person name="Gurnon J."/>
            <person name="Kuo A."/>
            <person name="Lindquist E."/>
            <person name="Lucas S."/>
            <person name="Pangilinan J."/>
            <person name="Polle J."/>
            <person name="Salamov A."/>
            <person name="Terry A."/>
            <person name="Yamada T."/>
            <person name="Dunigan D.D."/>
            <person name="Grigoriev I.V."/>
            <person name="Claverie J.M."/>
            <person name="Van Etten J.L."/>
        </authorList>
    </citation>
    <scope>NUCLEOTIDE SEQUENCE [LARGE SCALE GENOMIC DNA]</scope>
    <source>
        <strain evidence="13 14">NC64A</strain>
    </source>
</reference>
<dbReference type="InterPro" id="IPR005161">
    <property type="entry name" value="Ku_N"/>
</dbReference>
<dbReference type="AlphaFoldDB" id="E1ZBQ2"/>
<keyword evidence="3" id="KW-0227">DNA damage</keyword>
<dbReference type="RefSeq" id="XP_005849000.1">
    <property type="nucleotide sequence ID" value="XM_005848938.1"/>
</dbReference>
<dbReference type="InterPro" id="IPR036465">
    <property type="entry name" value="vWFA_dom_sf"/>
</dbReference>
<sequence length="674" mass="73754">MSNKRESVVFLLDVGPRMHPHVAHAARAAGDFMTQKASRRARPTPAMLHKVKDEVCLLLFGTSKTDNREHTKSAMEEGGEGEYAHIVEAHDLAPPEASYIKTLHTLQGGQGRSDFKEALAVAAAVLVQEREAASAKRIVLVTNLCSRAQDDPDDALTSCLAEGLQHQGIFLDVLLLDVPEDDERYEQDKTYNLNQVAAICQELSHRERHFSSALALTGAFPAHEVLARAYYSGVLSIGTKLNIKAGTAGLYSWLVKTAGKADKEKFPAAGRESTVVEGVVEAALEGVDTGVPRGREYYYVDQEEHGPEEVPEQEVASAYRYGINLVPFEADQRRDLAFPTERGMKLIGFLPEDAIPRHLYMAKCDVVVADKASQASCVAMAALVAGMRRQRQKAILRWVAKAYSRPELFLASPVPAGATSAPHLLLNALPFMEDLRDYRFPSFTKKSWEPSEAQVEAAAALVASMSLGQGDLEQLLPERTPDPALHRLYFECGRRVADPEAPLQEEDELASEVLLPHPDRLPGAEAALEAAAAAFPTDQAAKASRRAAAKIGLQDPAGDFRKLLAEGGDPHDALDALATAVVHLVFGSMGSSKFQQGVQLVDLLREGCVDANEPSVFNDFLEVVEKKCKQDETKADFWKWLSRREIKKIAKDEAGASQLEPSQAEEWYTQKAQA</sequence>
<dbReference type="KEGG" id="cvr:CHLNCDRAFT_144569"/>
<dbReference type="Pfam" id="PF03731">
    <property type="entry name" value="Ku_N"/>
    <property type="match status" value="1"/>
</dbReference>
<evidence type="ECO:0000256" key="3">
    <source>
        <dbReference type="ARBA" id="ARBA00022763"/>
    </source>
</evidence>
<name>E1ZBQ2_CHLVA</name>
<dbReference type="GeneID" id="17356232"/>
<dbReference type="SUPFAM" id="SSF100939">
    <property type="entry name" value="SPOC domain-like"/>
    <property type="match status" value="1"/>
</dbReference>
<evidence type="ECO:0000256" key="9">
    <source>
        <dbReference type="ARBA" id="ARBA00023204"/>
    </source>
</evidence>
<dbReference type="Pfam" id="PF08785">
    <property type="entry name" value="Ku_PK_bind"/>
    <property type="match status" value="1"/>
</dbReference>
<dbReference type="Gene3D" id="1.25.40.240">
    <property type="entry name" value="Ku, C-terminal domain"/>
    <property type="match status" value="1"/>
</dbReference>
<dbReference type="GO" id="GO:0003690">
    <property type="term" value="F:double-stranded DNA binding"/>
    <property type="evidence" value="ECO:0007669"/>
    <property type="project" value="TreeGrafter"/>
</dbReference>
<dbReference type="GO" id="GO:0000723">
    <property type="term" value="P:telomere maintenance"/>
    <property type="evidence" value="ECO:0007669"/>
    <property type="project" value="TreeGrafter"/>
</dbReference>
<dbReference type="InterPro" id="IPR016194">
    <property type="entry name" value="SPOC-like_C_dom_sf"/>
</dbReference>
<keyword evidence="14" id="KW-1185">Reference proteome</keyword>
<dbReference type="GO" id="GO:0004386">
    <property type="term" value="F:helicase activity"/>
    <property type="evidence" value="ECO:0007669"/>
    <property type="project" value="UniProtKB-KW"/>
</dbReference>
<comment type="subcellular location">
    <subcellularLocation>
        <location evidence="1">Nucleus</location>
    </subcellularLocation>
</comment>
<evidence type="ECO:0000256" key="7">
    <source>
        <dbReference type="ARBA" id="ARBA00023125"/>
    </source>
</evidence>
<proteinExistence type="predicted"/>
<keyword evidence="6" id="KW-0067">ATP-binding</keyword>
<evidence type="ECO:0000313" key="14">
    <source>
        <dbReference type="Proteomes" id="UP000008141"/>
    </source>
</evidence>
<keyword evidence="2" id="KW-0547">Nucleotide-binding</keyword>
<dbReference type="InterPro" id="IPR006164">
    <property type="entry name" value="DNA_bd_Ku70/Ku80"/>
</dbReference>
<protein>
    <recommendedName>
        <fullName evidence="12">Ku domain-containing protein</fullName>
    </recommendedName>
</protein>
<evidence type="ECO:0000256" key="10">
    <source>
        <dbReference type="ARBA" id="ARBA00023242"/>
    </source>
</evidence>
<evidence type="ECO:0000256" key="1">
    <source>
        <dbReference type="ARBA" id="ARBA00004123"/>
    </source>
</evidence>
<dbReference type="InParanoid" id="E1ZBQ2"/>
<dbReference type="GO" id="GO:0005524">
    <property type="term" value="F:ATP binding"/>
    <property type="evidence" value="ECO:0007669"/>
    <property type="project" value="UniProtKB-KW"/>
</dbReference>
<dbReference type="Pfam" id="PF02735">
    <property type="entry name" value="Ku"/>
    <property type="match status" value="1"/>
</dbReference>
<evidence type="ECO:0000256" key="4">
    <source>
        <dbReference type="ARBA" id="ARBA00022801"/>
    </source>
</evidence>
<accession>E1ZBQ2</accession>
<dbReference type="Gene3D" id="1.10.1600.10">
    <property type="match status" value="1"/>
</dbReference>
<dbReference type="SUPFAM" id="SSF101420">
    <property type="entry name" value="C-terminal domain of Ku80"/>
    <property type="match status" value="1"/>
</dbReference>
<dbReference type="PANTHER" id="PTHR12604">
    <property type="entry name" value="KU AUTOANTIGEN DNA HELICASE"/>
    <property type="match status" value="1"/>
</dbReference>
<dbReference type="GO" id="GO:0043564">
    <property type="term" value="C:Ku70:Ku80 complex"/>
    <property type="evidence" value="ECO:0007669"/>
    <property type="project" value="TreeGrafter"/>
</dbReference>
<keyword evidence="8" id="KW-0233">DNA recombination</keyword>
<keyword evidence="4" id="KW-0378">Hydrolase</keyword>
<gene>
    <name evidence="13" type="ORF">CHLNCDRAFT_144569</name>
</gene>
<dbReference type="GO" id="GO:0006310">
    <property type="term" value="P:DNA recombination"/>
    <property type="evidence" value="ECO:0007669"/>
    <property type="project" value="UniProtKB-KW"/>
</dbReference>
<dbReference type="InterPro" id="IPR036494">
    <property type="entry name" value="Ku_C_sf"/>
</dbReference>
<keyword evidence="10" id="KW-0539">Nucleus</keyword>
<keyword evidence="5" id="KW-0347">Helicase</keyword>